<evidence type="ECO:0000313" key="3">
    <source>
        <dbReference type="Proteomes" id="UP001634394"/>
    </source>
</evidence>
<dbReference type="EMBL" id="JBJQND010000002">
    <property type="protein sequence ID" value="KAL3884407.1"/>
    <property type="molecule type" value="Genomic_DNA"/>
</dbReference>
<keyword evidence="1" id="KW-0812">Transmembrane</keyword>
<evidence type="ECO:0000256" key="1">
    <source>
        <dbReference type="SAM" id="Phobius"/>
    </source>
</evidence>
<reference evidence="2 3" key="1">
    <citation type="submission" date="2024-11" db="EMBL/GenBank/DDBJ databases">
        <title>Chromosome-level genome assembly of the freshwater bivalve Anodonta woodiana.</title>
        <authorList>
            <person name="Chen X."/>
        </authorList>
    </citation>
    <scope>NUCLEOTIDE SEQUENCE [LARGE SCALE GENOMIC DNA]</scope>
    <source>
        <strain evidence="2">MN2024</strain>
        <tissue evidence="2">Gills</tissue>
    </source>
</reference>
<sequence>MYTCSTVEKRRFCQSMTTILIIIVFLPGVSAIVCKGDQYFDPNTGNCDSCAPLCAVSDCSSTCPNYHLPRESSVFQPALSDNSSTFRREYIVIIIAIASALAFFALFALFGYILHKRRQERNSQIPVTTVAVQIDDPGIENEEAVSIYTNTEHV</sequence>
<dbReference type="AlphaFoldDB" id="A0ABD3XHB4"/>
<keyword evidence="1" id="KW-1133">Transmembrane helix</keyword>
<dbReference type="Proteomes" id="UP001634394">
    <property type="component" value="Unassembled WGS sequence"/>
</dbReference>
<evidence type="ECO:0000313" key="2">
    <source>
        <dbReference type="EMBL" id="KAL3884407.1"/>
    </source>
</evidence>
<protein>
    <submittedName>
        <fullName evidence="2">Uncharacterized protein</fullName>
    </submittedName>
</protein>
<accession>A0ABD3XHB4</accession>
<feature type="transmembrane region" description="Helical" evidence="1">
    <location>
        <begin position="90"/>
        <end position="114"/>
    </location>
</feature>
<feature type="transmembrane region" description="Helical" evidence="1">
    <location>
        <begin position="12"/>
        <end position="33"/>
    </location>
</feature>
<proteinExistence type="predicted"/>
<keyword evidence="1" id="KW-0472">Membrane</keyword>
<comment type="caution">
    <text evidence="2">The sequence shown here is derived from an EMBL/GenBank/DDBJ whole genome shotgun (WGS) entry which is preliminary data.</text>
</comment>
<name>A0ABD3XHB4_SINWO</name>
<keyword evidence="3" id="KW-1185">Reference proteome</keyword>
<gene>
    <name evidence="2" type="ORF">ACJMK2_024546</name>
</gene>
<organism evidence="2 3">
    <name type="scientific">Sinanodonta woodiana</name>
    <name type="common">Chinese pond mussel</name>
    <name type="synonym">Anodonta woodiana</name>
    <dbReference type="NCBI Taxonomy" id="1069815"/>
    <lineage>
        <taxon>Eukaryota</taxon>
        <taxon>Metazoa</taxon>
        <taxon>Spiralia</taxon>
        <taxon>Lophotrochozoa</taxon>
        <taxon>Mollusca</taxon>
        <taxon>Bivalvia</taxon>
        <taxon>Autobranchia</taxon>
        <taxon>Heteroconchia</taxon>
        <taxon>Palaeoheterodonta</taxon>
        <taxon>Unionida</taxon>
        <taxon>Unionoidea</taxon>
        <taxon>Unionidae</taxon>
        <taxon>Unioninae</taxon>
        <taxon>Sinanodonta</taxon>
    </lineage>
</organism>